<evidence type="ECO:0000313" key="2">
    <source>
        <dbReference type="Proteomes" id="UP000234323"/>
    </source>
</evidence>
<protein>
    <submittedName>
        <fullName evidence="1">Uncharacterized protein</fullName>
    </submittedName>
</protein>
<evidence type="ECO:0000313" key="1">
    <source>
        <dbReference type="EMBL" id="PKY42471.1"/>
    </source>
</evidence>
<dbReference type="AlphaFoldDB" id="A0A2I1G7B9"/>
<name>A0A2I1G7B9_9GLOM</name>
<comment type="caution">
    <text evidence="1">The sequence shown here is derived from an EMBL/GenBank/DDBJ whole genome shotgun (WGS) entry which is preliminary data.</text>
</comment>
<keyword evidence="2" id="KW-1185">Reference proteome</keyword>
<proteinExistence type="predicted"/>
<dbReference type="Proteomes" id="UP000234323">
    <property type="component" value="Unassembled WGS sequence"/>
</dbReference>
<gene>
    <name evidence="1" type="ORF">RhiirA4_456294</name>
</gene>
<organism evidence="1 2">
    <name type="scientific">Rhizophagus irregularis</name>
    <dbReference type="NCBI Taxonomy" id="588596"/>
    <lineage>
        <taxon>Eukaryota</taxon>
        <taxon>Fungi</taxon>
        <taxon>Fungi incertae sedis</taxon>
        <taxon>Mucoromycota</taxon>
        <taxon>Glomeromycotina</taxon>
        <taxon>Glomeromycetes</taxon>
        <taxon>Glomerales</taxon>
        <taxon>Glomeraceae</taxon>
        <taxon>Rhizophagus</taxon>
    </lineage>
</organism>
<accession>A0A2I1G7B9</accession>
<sequence length="166" mass="19321">MDKSRISHNGYRYFMAIKPNLPKECAISEQKVFINNLIKQNVKIKVINIKAIAAVNPNEVAHITYCRNSHHKKLLFDMIEIENYLVDELHVMLRITDRLWSLVICEKEILTNGHILHLWVKKNLNALKNENTDPIEFQSAAKAWLNYFLTLSIGNPEDSDFIKGLY</sequence>
<reference evidence="1 2" key="1">
    <citation type="submission" date="2015-10" db="EMBL/GenBank/DDBJ databases">
        <title>Genome analyses suggest a sexual origin of heterokaryosis in a supposedly ancient asexual fungus.</title>
        <authorList>
            <person name="Ropars J."/>
            <person name="Sedzielewska K."/>
            <person name="Noel J."/>
            <person name="Charron P."/>
            <person name="Farinelli L."/>
            <person name="Marton T."/>
            <person name="Kruger M."/>
            <person name="Pelin A."/>
            <person name="Brachmann A."/>
            <person name="Corradi N."/>
        </authorList>
    </citation>
    <scope>NUCLEOTIDE SEQUENCE [LARGE SCALE GENOMIC DNA]</scope>
    <source>
        <strain evidence="1 2">A4</strain>
    </source>
</reference>
<dbReference type="EMBL" id="LLXI01000201">
    <property type="protein sequence ID" value="PKY42471.1"/>
    <property type="molecule type" value="Genomic_DNA"/>
</dbReference>